<protein>
    <submittedName>
        <fullName evidence="1">Uncharacterized protein</fullName>
    </submittedName>
</protein>
<organism evidence="1 2">
    <name type="scientific">Candidatus Sulfobium mesophilum</name>
    <dbReference type="NCBI Taxonomy" id="2016548"/>
    <lineage>
        <taxon>Bacteria</taxon>
        <taxon>Pseudomonadati</taxon>
        <taxon>Nitrospirota</taxon>
        <taxon>Nitrospiria</taxon>
        <taxon>Nitrospirales</taxon>
        <taxon>Nitrospiraceae</taxon>
        <taxon>Candidatus Sulfobium</taxon>
    </lineage>
</organism>
<evidence type="ECO:0000313" key="2">
    <source>
        <dbReference type="Proteomes" id="UP000245125"/>
    </source>
</evidence>
<accession>A0A2U3QF29</accession>
<name>A0A2U3QF29_9BACT</name>
<dbReference type="AlphaFoldDB" id="A0A2U3QF29"/>
<proteinExistence type="predicted"/>
<gene>
    <name evidence="1" type="ORF">NBG4_130042</name>
</gene>
<evidence type="ECO:0000313" key="1">
    <source>
        <dbReference type="EMBL" id="SPP99919.1"/>
    </source>
</evidence>
<sequence>MDYTCKGRFAGHIFLAVSLIEKRLARLRHFPPALALNLFVRPRFFVSITEEYIE</sequence>
<keyword evidence="2" id="KW-1185">Reference proteome</keyword>
<dbReference type="EMBL" id="OUUY01000035">
    <property type="protein sequence ID" value="SPP99919.1"/>
    <property type="molecule type" value="Genomic_DNA"/>
</dbReference>
<dbReference type="Proteomes" id="UP000245125">
    <property type="component" value="Unassembled WGS sequence"/>
</dbReference>
<reference evidence="2" key="1">
    <citation type="submission" date="2018-03" db="EMBL/GenBank/DDBJ databases">
        <authorList>
            <person name="Zecchin S."/>
        </authorList>
    </citation>
    <scope>NUCLEOTIDE SEQUENCE [LARGE SCALE GENOMIC DNA]</scope>
</reference>